<dbReference type="Proteomes" id="UP001595697">
    <property type="component" value="Unassembled WGS sequence"/>
</dbReference>
<protein>
    <submittedName>
        <fullName evidence="3">Phage major capsid protein</fullName>
    </submittedName>
</protein>
<organism evidence="3 4">
    <name type="scientific">Rhizobium lemnae</name>
    <dbReference type="NCBI Taxonomy" id="1214924"/>
    <lineage>
        <taxon>Bacteria</taxon>
        <taxon>Pseudomonadati</taxon>
        <taxon>Pseudomonadota</taxon>
        <taxon>Alphaproteobacteria</taxon>
        <taxon>Hyphomicrobiales</taxon>
        <taxon>Rhizobiaceae</taxon>
        <taxon>Rhizobium/Agrobacterium group</taxon>
        <taxon>Rhizobium</taxon>
    </lineage>
</organism>
<dbReference type="Pfam" id="PF05065">
    <property type="entry name" value="Phage_capsid"/>
    <property type="match status" value="1"/>
</dbReference>
<dbReference type="SUPFAM" id="SSF56563">
    <property type="entry name" value="Major capsid protein gp5"/>
    <property type="match status" value="1"/>
</dbReference>
<name>A0ABV8E6W5_9HYPH</name>
<feature type="domain" description="Phage capsid-like C-terminal" evidence="2">
    <location>
        <begin position="35"/>
        <end position="170"/>
    </location>
</feature>
<evidence type="ECO:0000256" key="1">
    <source>
        <dbReference type="ARBA" id="ARBA00004328"/>
    </source>
</evidence>
<evidence type="ECO:0000313" key="3">
    <source>
        <dbReference type="EMBL" id="MFC3968232.1"/>
    </source>
</evidence>
<evidence type="ECO:0000259" key="2">
    <source>
        <dbReference type="Pfam" id="PF05065"/>
    </source>
</evidence>
<comment type="caution">
    <text evidence="3">The sequence shown here is derived from an EMBL/GenBank/DDBJ whole genome shotgun (WGS) entry which is preliminary data.</text>
</comment>
<reference evidence="4" key="1">
    <citation type="journal article" date="2019" name="Int. J. Syst. Evol. Microbiol.">
        <title>The Global Catalogue of Microorganisms (GCM) 10K type strain sequencing project: providing services to taxonomists for standard genome sequencing and annotation.</title>
        <authorList>
            <consortium name="The Broad Institute Genomics Platform"/>
            <consortium name="The Broad Institute Genome Sequencing Center for Infectious Disease"/>
            <person name="Wu L."/>
            <person name="Ma J."/>
        </authorList>
    </citation>
    <scope>NUCLEOTIDE SEQUENCE [LARGE SCALE GENOMIC DNA]</scope>
    <source>
        <strain evidence="4">TBRC 5781</strain>
    </source>
</reference>
<proteinExistence type="predicted"/>
<keyword evidence="4" id="KW-1185">Reference proteome</keyword>
<feature type="non-terminal residue" evidence="3">
    <location>
        <position position="1"/>
    </location>
</feature>
<accession>A0ABV8E6W5</accession>
<comment type="subcellular location">
    <subcellularLocation>
        <location evidence="1">Virion</location>
    </subcellularLocation>
</comment>
<dbReference type="Gene3D" id="3.30.2320.10">
    <property type="entry name" value="hypothetical protein PF0899 domain"/>
    <property type="match status" value="1"/>
</dbReference>
<evidence type="ECO:0000313" key="4">
    <source>
        <dbReference type="Proteomes" id="UP001595697"/>
    </source>
</evidence>
<dbReference type="InterPro" id="IPR054612">
    <property type="entry name" value="Phage_capsid-like_C"/>
</dbReference>
<dbReference type="EMBL" id="JBHSBD010000031">
    <property type="protein sequence ID" value="MFC3968232.1"/>
    <property type="molecule type" value="Genomic_DNA"/>
</dbReference>
<dbReference type="InterPro" id="IPR024455">
    <property type="entry name" value="Phage_capsid"/>
</dbReference>
<sequence>PLLAVQAQRFKPPPLVEVMTFGTWQFIKSQDGSGFPSTAPGDALINLIYAVKPQYRVGPNVGWQMNSATAGAIRKMKDGQGNYLWQEAMMQGEPALLCGYPVWLNEDMPDIGSNALPIAFGNWRAAYLIVDRIGTRIVRDPYTKPGWLRLYISKRVGGAPADSRAVKFLKITT</sequence>
<gene>
    <name evidence="3" type="ORF">ACFOVS_08840</name>
</gene>
<dbReference type="RefSeq" id="WP_377307215.1">
    <property type="nucleotide sequence ID" value="NZ_JBHSBD010000031.1"/>
</dbReference>
<dbReference type="NCBIfam" id="TIGR01554">
    <property type="entry name" value="major_cap_HK97"/>
    <property type="match status" value="1"/>
</dbReference>